<evidence type="ECO:0000256" key="1">
    <source>
        <dbReference type="SAM" id="Phobius"/>
    </source>
</evidence>
<keyword evidence="1" id="KW-0812">Transmembrane</keyword>
<name>A0A2H0XD92_UNCKA</name>
<organism evidence="2 3">
    <name type="scientific">candidate division WWE3 bacterium CG08_land_8_20_14_0_20_41_10</name>
    <dbReference type="NCBI Taxonomy" id="1975085"/>
    <lineage>
        <taxon>Bacteria</taxon>
        <taxon>Katanobacteria</taxon>
    </lineage>
</organism>
<keyword evidence="1" id="KW-0472">Membrane</keyword>
<evidence type="ECO:0000313" key="3">
    <source>
        <dbReference type="Proteomes" id="UP000231252"/>
    </source>
</evidence>
<dbReference type="AlphaFoldDB" id="A0A2H0XD92"/>
<sequence>MKILSELKEKLNAVMAKIKKQNPNANWANLLTGVAVLVMVAVFSYAYFTKSKGGNVIIDDSKLVEQVTKEQPANTVDETTIPSETSIPAEETTVVQKGEGLWHVAQRVCGDGEKYNVLANANGLNVWEDLNEGMTLKVVCK</sequence>
<proteinExistence type="predicted"/>
<keyword evidence="1" id="KW-1133">Transmembrane helix</keyword>
<evidence type="ECO:0000313" key="2">
    <source>
        <dbReference type="EMBL" id="PIS22129.1"/>
    </source>
</evidence>
<dbReference type="Proteomes" id="UP000231252">
    <property type="component" value="Unassembled WGS sequence"/>
</dbReference>
<comment type="caution">
    <text evidence="2">The sequence shown here is derived from an EMBL/GenBank/DDBJ whole genome shotgun (WGS) entry which is preliminary data.</text>
</comment>
<dbReference type="InterPro" id="IPR036779">
    <property type="entry name" value="LysM_dom_sf"/>
</dbReference>
<evidence type="ECO:0008006" key="4">
    <source>
        <dbReference type="Google" id="ProtNLM"/>
    </source>
</evidence>
<accession>A0A2H0XD92</accession>
<gene>
    <name evidence="2" type="ORF">COT50_03620</name>
</gene>
<reference evidence="3" key="1">
    <citation type="submission" date="2017-09" db="EMBL/GenBank/DDBJ databases">
        <title>Depth-based differentiation of microbial function through sediment-hosted aquifers and enrichment of novel symbionts in the deep terrestrial subsurface.</title>
        <authorList>
            <person name="Probst A.J."/>
            <person name="Ladd B."/>
            <person name="Jarett J.K."/>
            <person name="Geller-Mcgrath D.E."/>
            <person name="Sieber C.M.K."/>
            <person name="Emerson J.B."/>
            <person name="Anantharaman K."/>
            <person name="Thomas B.C."/>
            <person name="Malmstrom R."/>
            <person name="Stieglmeier M."/>
            <person name="Klingl A."/>
            <person name="Woyke T."/>
            <person name="Ryan C.M."/>
            <person name="Banfield J.F."/>
        </authorList>
    </citation>
    <scope>NUCLEOTIDE SEQUENCE [LARGE SCALE GENOMIC DNA]</scope>
</reference>
<protein>
    <recommendedName>
        <fullName evidence="4">LysM domain-containing protein</fullName>
    </recommendedName>
</protein>
<dbReference type="Gene3D" id="3.10.350.10">
    <property type="entry name" value="LysM domain"/>
    <property type="match status" value="1"/>
</dbReference>
<feature type="transmembrane region" description="Helical" evidence="1">
    <location>
        <begin position="27"/>
        <end position="48"/>
    </location>
</feature>
<dbReference type="EMBL" id="PEYU01000079">
    <property type="protein sequence ID" value="PIS22129.1"/>
    <property type="molecule type" value="Genomic_DNA"/>
</dbReference>